<dbReference type="AlphaFoldDB" id="A0A1W1C615"/>
<sequence>MTRKIFSFLLFSLSLFGASFLTSNIPLPKTYILDLEPYPCNEKCLQNYIKHERIFSFLAKATKRSFNSSELQDARNIYISVFNLGSMVITKDLKIAMLLPYKNIGKYATTTTQSVFTYLLTRNNNFELKSFSIDNESKEEIQKALDEIKKEGFYYVIAPMTLTGAQNIIALDPQLRIYFPTINKNDCNTSSEDLYFGAIDYKAQSKALLKEATSPLVIFYDNSSIGRKLSTLQENLYLNKTLDIDTMLFEQNESAQEEKRVIKYAIASRTTNLERELKKNSKLEGASIMLDTPLVKSGMIMSQLTLYDINITNTLSTQINYDPLLLSITQYEDRKKMIIANSITKENKVLTQTNALLENDIKYDWINYTTTIGIDYFFSLITKQPREYDIPIVENQMIYPIELIQPSYARFVKYYPISEESELLH</sequence>
<reference evidence="1" key="1">
    <citation type="submission" date="2016-10" db="EMBL/GenBank/DDBJ databases">
        <authorList>
            <person name="de Groot N.N."/>
        </authorList>
    </citation>
    <scope>NUCLEOTIDE SEQUENCE</scope>
</reference>
<proteinExistence type="predicted"/>
<name>A0A1W1C615_9ZZZZ</name>
<accession>A0A1W1C615</accession>
<organism evidence="1">
    <name type="scientific">hydrothermal vent metagenome</name>
    <dbReference type="NCBI Taxonomy" id="652676"/>
    <lineage>
        <taxon>unclassified sequences</taxon>
        <taxon>metagenomes</taxon>
        <taxon>ecological metagenomes</taxon>
    </lineage>
</organism>
<dbReference type="EMBL" id="FPHB01000051">
    <property type="protein sequence ID" value="SFV61300.1"/>
    <property type="molecule type" value="Genomic_DNA"/>
</dbReference>
<gene>
    <name evidence="1" type="ORF">MNB_SM-7-537</name>
</gene>
<evidence type="ECO:0000313" key="1">
    <source>
        <dbReference type="EMBL" id="SFV61300.1"/>
    </source>
</evidence>
<protein>
    <submittedName>
        <fullName evidence="1">Putative periplasmic protein</fullName>
    </submittedName>
</protein>